<keyword evidence="2" id="KW-1185">Reference proteome</keyword>
<name>D7DVX2_NOSA0</name>
<dbReference type="AlphaFoldDB" id="D7DVX2"/>
<gene>
    <name evidence="1" type="ordered locus">Aazo_1889</name>
</gene>
<sequence>MKARARALEEKISSEDGVARPVEIFDPYTKNSLQVSF</sequence>
<keyword evidence="1" id="KW-0808">Transferase</keyword>
<dbReference type="Proteomes" id="UP000001511">
    <property type="component" value="Chromosome"/>
</dbReference>
<proteinExistence type="predicted"/>
<dbReference type="EMBL" id="CP002059">
    <property type="protein sequence ID" value="ADI63981.1"/>
    <property type="molecule type" value="Genomic_DNA"/>
</dbReference>
<reference evidence="1 2" key="1">
    <citation type="journal article" date="2010" name="PLoS ONE">
        <title>Genome erosion in a nitrogen-fixing vertically transmitted endosymbiotic multicellular cyanobacterium.</title>
        <authorList>
            <person name="Ran L."/>
            <person name="Larsson J."/>
            <person name="Vigil-Stenman T."/>
            <person name="Nylander J.A."/>
            <person name="Ininbergs K."/>
            <person name="Zheng W.W."/>
            <person name="Lapidus A."/>
            <person name="Lowry S."/>
            <person name="Haselkorn R."/>
            <person name="Bergman B."/>
        </authorList>
    </citation>
    <scope>NUCLEOTIDE SEQUENCE [LARGE SCALE GENOMIC DNA]</scope>
    <source>
        <strain evidence="1 2">0708</strain>
    </source>
</reference>
<protein>
    <submittedName>
        <fullName evidence="1">Glycosyl transferase family protein</fullName>
    </submittedName>
</protein>
<dbReference type="KEGG" id="naz:Aazo_1889"/>
<evidence type="ECO:0000313" key="1">
    <source>
        <dbReference type="EMBL" id="ADI63981.1"/>
    </source>
</evidence>
<evidence type="ECO:0000313" key="2">
    <source>
        <dbReference type="Proteomes" id="UP000001511"/>
    </source>
</evidence>
<dbReference type="HOGENOM" id="CLU_3346606_0_0_3"/>
<organism evidence="1 2">
    <name type="scientific">Nostoc azollae (strain 0708)</name>
    <name type="common">Anabaena azollae (strain 0708)</name>
    <dbReference type="NCBI Taxonomy" id="551115"/>
    <lineage>
        <taxon>Bacteria</taxon>
        <taxon>Bacillati</taxon>
        <taxon>Cyanobacteriota</taxon>
        <taxon>Cyanophyceae</taxon>
        <taxon>Nostocales</taxon>
        <taxon>Nostocaceae</taxon>
        <taxon>Trichormus</taxon>
    </lineage>
</organism>
<dbReference type="GO" id="GO:0016740">
    <property type="term" value="F:transferase activity"/>
    <property type="evidence" value="ECO:0007669"/>
    <property type="project" value="UniProtKB-KW"/>
</dbReference>
<accession>D7DVX2</accession>